<evidence type="ECO:0000256" key="1">
    <source>
        <dbReference type="SAM" id="MobiDB-lite"/>
    </source>
</evidence>
<evidence type="ECO:0000313" key="2">
    <source>
        <dbReference type="EMBL" id="MBW0542559.1"/>
    </source>
</evidence>
<evidence type="ECO:0000313" key="3">
    <source>
        <dbReference type="Proteomes" id="UP000765509"/>
    </source>
</evidence>
<gene>
    <name evidence="2" type="ORF">O181_082274</name>
</gene>
<feature type="region of interest" description="Disordered" evidence="1">
    <location>
        <begin position="214"/>
        <end position="234"/>
    </location>
</feature>
<protein>
    <submittedName>
        <fullName evidence="2">Uncharacterized protein</fullName>
    </submittedName>
</protein>
<feature type="region of interest" description="Disordered" evidence="1">
    <location>
        <begin position="21"/>
        <end position="53"/>
    </location>
</feature>
<comment type="caution">
    <text evidence="2">The sequence shown here is derived from an EMBL/GenBank/DDBJ whole genome shotgun (WGS) entry which is preliminary data.</text>
</comment>
<keyword evidence="3" id="KW-1185">Reference proteome</keyword>
<dbReference type="AlphaFoldDB" id="A0A9Q3IKW2"/>
<proteinExistence type="predicted"/>
<accession>A0A9Q3IKW2</accession>
<name>A0A9Q3IKW2_9BASI</name>
<dbReference type="Proteomes" id="UP000765509">
    <property type="component" value="Unassembled WGS sequence"/>
</dbReference>
<sequence>MVFCAEAPQLALQFLHALTTPSQSSQSRANDPSSGSEILTMSTNASSDRSQASLVSPDLLQKMEECSAALQPFNASASSNIQNGLTRRELATFQGKMAKTLDHMLGVYSKLMTKAAEDRLMDEEIQKLRAYLRRVQRNVDLSRSRAEVDRGPARRFVSQGTANLKSLDLAPKRARLSEAQIEEKIRKGKESDKVELPQIRQVIKASNNDHKVVIDCDEDDSNEGQDDDLKIYVD</sequence>
<dbReference type="EMBL" id="AVOT02047296">
    <property type="protein sequence ID" value="MBW0542559.1"/>
    <property type="molecule type" value="Genomic_DNA"/>
</dbReference>
<feature type="compositionally biased region" description="Acidic residues" evidence="1">
    <location>
        <begin position="215"/>
        <end position="226"/>
    </location>
</feature>
<reference evidence="2" key="1">
    <citation type="submission" date="2021-03" db="EMBL/GenBank/DDBJ databases">
        <title>Draft genome sequence of rust myrtle Austropuccinia psidii MF-1, a brazilian biotype.</title>
        <authorList>
            <person name="Quecine M.C."/>
            <person name="Pachon D.M.R."/>
            <person name="Bonatelli M.L."/>
            <person name="Correr F.H."/>
            <person name="Franceschini L.M."/>
            <person name="Leite T.F."/>
            <person name="Margarido G.R.A."/>
            <person name="Almeida C.A."/>
            <person name="Ferrarezi J.A."/>
            <person name="Labate C.A."/>
        </authorList>
    </citation>
    <scope>NUCLEOTIDE SEQUENCE</scope>
    <source>
        <strain evidence="2">MF-1</strain>
    </source>
</reference>
<organism evidence="2 3">
    <name type="scientific">Austropuccinia psidii MF-1</name>
    <dbReference type="NCBI Taxonomy" id="1389203"/>
    <lineage>
        <taxon>Eukaryota</taxon>
        <taxon>Fungi</taxon>
        <taxon>Dikarya</taxon>
        <taxon>Basidiomycota</taxon>
        <taxon>Pucciniomycotina</taxon>
        <taxon>Pucciniomycetes</taxon>
        <taxon>Pucciniales</taxon>
        <taxon>Sphaerophragmiaceae</taxon>
        <taxon>Austropuccinia</taxon>
    </lineage>
</organism>